<evidence type="ECO:0000313" key="1">
    <source>
        <dbReference type="EMBL" id="ROZ82089.1"/>
    </source>
</evidence>
<comment type="caution">
    <text evidence="1">The sequence shown here is derived from an EMBL/GenBank/DDBJ whole genome shotgun (WGS) entry which is preliminary data.</text>
</comment>
<dbReference type="EMBL" id="RKKU01000024">
    <property type="protein sequence ID" value="ROZ82089.1"/>
    <property type="molecule type" value="Genomic_DNA"/>
</dbReference>
<dbReference type="Proteomes" id="UP000275199">
    <property type="component" value="Unassembled WGS sequence"/>
</dbReference>
<name>A0ABX9XEK5_9PSED</name>
<proteinExistence type="predicted"/>
<protein>
    <recommendedName>
        <fullName evidence="3">STAS domain-containing protein</fullName>
    </recommendedName>
</protein>
<gene>
    <name evidence="1" type="ORF">EF096_15620</name>
</gene>
<organism evidence="1 2">
    <name type="scientific">Pseudomonas neustonica</name>
    <dbReference type="NCBI Taxonomy" id="2487346"/>
    <lineage>
        <taxon>Bacteria</taxon>
        <taxon>Pseudomonadati</taxon>
        <taxon>Pseudomonadota</taxon>
        <taxon>Gammaproteobacteria</taxon>
        <taxon>Pseudomonadales</taxon>
        <taxon>Pseudomonadaceae</taxon>
        <taxon>Pseudomonas</taxon>
    </lineage>
</organism>
<evidence type="ECO:0008006" key="3">
    <source>
        <dbReference type="Google" id="ProtNLM"/>
    </source>
</evidence>
<dbReference type="RefSeq" id="WP_123890723.1">
    <property type="nucleotide sequence ID" value="NZ_RKKU01000024.1"/>
</dbReference>
<keyword evidence="2" id="KW-1185">Reference proteome</keyword>
<reference evidence="1 2" key="1">
    <citation type="submission" date="2018-11" db="EMBL/GenBank/DDBJ databases">
        <authorList>
            <person name="Jang G.I."/>
            <person name="Hwang C.Y."/>
        </authorList>
    </citation>
    <scope>NUCLEOTIDE SEQUENCE [LARGE SCALE GENOMIC DNA]</scope>
    <source>
        <strain evidence="1 2">SSM26</strain>
    </source>
</reference>
<evidence type="ECO:0000313" key="2">
    <source>
        <dbReference type="Proteomes" id="UP000275199"/>
    </source>
</evidence>
<sequence>MKRLSKEEKAKQKRAVRRVQRAIKRALLRETKARRRGKRLLEKQKKDSRFFASRKFVLPETVCITTKAHRRSLLDLLHKIRSAALDGRISSVYIDFSKIKMLHPSGTILLLAELERLMECDMSRRKLIPNYPEDEVVEQLFQHVGLLERFGLENRIEKVDHESVVNWMYASGTEGDFDAVAELLPSVLIEGANTELRLAVTTGMAEAIANSSEHAYVLPRNDGNPSPVNMKWWAFAREKDGIFWVVICDLGAGIPRTLRRTWPEEAEQFLMRLAGKKSKDHSLIELALKLGRTRTEEGSRGKGLKDILKVVKNSKVGVMEIHSNNGIFGFDGELGKRFAKSHKKSIGGTIVQWSIPVEEFNRIHRHEDE</sequence>
<accession>A0ABX9XEK5</accession>